<reference evidence="1 2" key="1">
    <citation type="submission" date="2021-01" db="EMBL/GenBank/DDBJ databases">
        <title>Genomics of switchgrass bacterial isolates.</title>
        <authorList>
            <person name="Shade A."/>
        </authorList>
    </citation>
    <scope>NUCLEOTIDE SEQUENCE [LARGE SCALE GENOMIC DNA]</scope>
    <source>
        <strain evidence="1 2">PvP111</strain>
    </source>
</reference>
<dbReference type="RefSeq" id="WP_204866133.1">
    <property type="nucleotide sequence ID" value="NZ_JAFBBK010000001.1"/>
</dbReference>
<protein>
    <submittedName>
        <fullName evidence="1">Uncharacterized protein (TIGR02453 family)</fullName>
    </submittedName>
</protein>
<dbReference type="InterPro" id="IPR015996">
    <property type="entry name" value="UCP028451"/>
</dbReference>
<gene>
    <name evidence="1" type="ORF">JOE42_000217</name>
</gene>
<dbReference type="PANTHER" id="PTHR36452">
    <property type="entry name" value="CHROMOSOME 12, WHOLE GENOME SHOTGUN SEQUENCE"/>
    <property type="match status" value="1"/>
</dbReference>
<proteinExistence type="predicted"/>
<sequence length="210" mass="23619">MSSFIGIPEAALDFYEDLEVDNSKTWWAEHKHVYDESVRTPMTALTEVLAEEFGAAKLFRPHRDVRFSKDKVPYKTHQGAYVQVAPSTGWYVQVDASGLMVAGGFYASTSDSIAQFRAVVDDEVRGTELARIVADLESRGYDRGGDRLKTSPRGYDADHPRIDLLRHKSLTAGRSFGCPPWLDTPECADHVRAAWRDLTPLLEWCRQVLA</sequence>
<comment type="caution">
    <text evidence="1">The sequence shown here is derived from an EMBL/GenBank/DDBJ whole genome shotgun (WGS) entry which is preliminary data.</text>
</comment>
<evidence type="ECO:0000313" key="1">
    <source>
        <dbReference type="EMBL" id="MBM7413484.1"/>
    </source>
</evidence>
<dbReference type="Pfam" id="PF09365">
    <property type="entry name" value="DUF2461"/>
    <property type="match status" value="1"/>
</dbReference>
<dbReference type="Proteomes" id="UP000703038">
    <property type="component" value="Unassembled WGS sequence"/>
</dbReference>
<dbReference type="EMBL" id="JAFBBK010000001">
    <property type="protein sequence ID" value="MBM7413484.1"/>
    <property type="molecule type" value="Genomic_DNA"/>
</dbReference>
<dbReference type="PIRSF" id="PIRSF028451">
    <property type="entry name" value="UCP028451"/>
    <property type="match status" value="1"/>
</dbReference>
<dbReference type="PANTHER" id="PTHR36452:SF1">
    <property type="entry name" value="DUF2461 DOMAIN-CONTAINING PROTEIN"/>
    <property type="match status" value="1"/>
</dbReference>
<evidence type="ECO:0000313" key="2">
    <source>
        <dbReference type="Proteomes" id="UP000703038"/>
    </source>
</evidence>
<name>A0ABS2KNE3_9NOCA</name>
<organism evidence="1 2">
    <name type="scientific">Rhodococcoides corynebacterioides</name>
    <dbReference type="NCBI Taxonomy" id="53972"/>
    <lineage>
        <taxon>Bacteria</taxon>
        <taxon>Bacillati</taxon>
        <taxon>Actinomycetota</taxon>
        <taxon>Actinomycetes</taxon>
        <taxon>Mycobacteriales</taxon>
        <taxon>Nocardiaceae</taxon>
        <taxon>Rhodococcoides</taxon>
    </lineage>
</organism>
<dbReference type="NCBIfam" id="TIGR02453">
    <property type="entry name" value="TIGR02453 family protein"/>
    <property type="match status" value="1"/>
</dbReference>
<accession>A0ABS2KNE3</accession>
<keyword evidence="2" id="KW-1185">Reference proteome</keyword>
<dbReference type="InterPro" id="IPR012808">
    <property type="entry name" value="CHP02453"/>
</dbReference>